<evidence type="ECO:0000256" key="3">
    <source>
        <dbReference type="ARBA" id="ARBA00022630"/>
    </source>
</evidence>
<keyword evidence="4" id="KW-0274">FAD</keyword>
<dbReference type="InterPro" id="IPR016166">
    <property type="entry name" value="FAD-bd_PCMH"/>
</dbReference>
<evidence type="ECO:0000313" key="8">
    <source>
        <dbReference type="EMBL" id="KAK7453567.1"/>
    </source>
</evidence>
<keyword evidence="3" id="KW-0285">Flavoprotein</keyword>
<evidence type="ECO:0000256" key="5">
    <source>
        <dbReference type="ARBA" id="ARBA00023002"/>
    </source>
</evidence>
<comment type="similarity">
    <text evidence="2">Belongs to the oxygen-dependent FAD-linked oxidoreductase family.</text>
</comment>
<keyword evidence="5" id="KW-0560">Oxidoreductase</keyword>
<dbReference type="Pfam" id="PF08031">
    <property type="entry name" value="BBE"/>
    <property type="match status" value="1"/>
</dbReference>
<evidence type="ECO:0000256" key="2">
    <source>
        <dbReference type="ARBA" id="ARBA00005466"/>
    </source>
</evidence>
<feature type="region of interest" description="Disordered" evidence="6">
    <location>
        <begin position="467"/>
        <end position="492"/>
    </location>
</feature>
<gene>
    <name evidence="8" type="ORF">VKT23_011844</name>
</gene>
<dbReference type="EMBL" id="JBANRG010000026">
    <property type="protein sequence ID" value="KAK7453567.1"/>
    <property type="molecule type" value="Genomic_DNA"/>
</dbReference>
<dbReference type="InterPro" id="IPR006094">
    <property type="entry name" value="Oxid_FAD_bind_N"/>
</dbReference>
<dbReference type="Gene3D" id="3.30.43.10">
    <property type="entry name" value="Uridine Diphospho-n-acetylenolpyruvylglucosamine Reductase, domain 2"/>
    <property type="match status" value="1"/>
</dbReference>
<reference evidence="8 9" key="1">
    <citation type="submission" date="2024-01" db="EMBL/GenBank/DDBJ databases">
        <title>A draft genome for the cacao thread blight pathogen Marasmiellus scandens.</title>
        <authorList>
            <person name="Baruah I.K."/>
            <person name="Leung J."/>
            <person name="Bukari Y."/>
            <person name="Amoako-Attah I."/>
            <person name="Meinhardt L.W."/>
            <person name="Bailey B.A."/>
            <person name="Cohen S.P."/>
        </authorList>
    </citation>
    <scope>NUCLEOTIDE SEQUENCE [LARGE SCALE GENOMIC DNA]</scope>
    <source>
        <strain evidence="8 9">GH-19</strain>
    </source>
</reference>
<dbReference type="InterPro" id="IPR050416">
    <property type="entry name" value="FAD-linked_Oxidoreductase"/>
</dbReference>
<dbReference type="PANTHER" id="PTHR42973">
    <property type="entry name" value="BINDING OXIDOREDUCTASE, PUTATIVE (AFU_ORTHOLOGUE AFUA_1G17690)-RELATED"/>
    <property type="match status" value="1"/>
</dbReference>
<proteinExistence type="inferred from homology"/>
<dbReference type="Gene3D" id="3.40.462.20">
    <property type="match status" value="1"/>
</dbReference>
<accession>A0ABR1J872</accession>
<comment type="caution">
    <text evidence="8">The sequence shown here is derived from an EMBL/GenBank/DDBJ whole genome shotgun (WGS) entry which is preliminary data.</text>
</comment>
<feature type="compositionally biased region" description="Basic and acidic residues" evidence="6">
    <location>
        <begin position="467"/>
        <end position="480"/>
    </location>
</feature>
<sequence length="536" mass="60089">MSIEDDLILRQLPTLNRVSLTYNVRALFLSRTPPRTPPSNIEMITSSSPRPPFLQHFQGDLIFPEDQSYPSAISRWASNAERRAAFVAFPKTTSDISLVLDYALRESNPALPVAVKCGGHSASGLSSVEGGVVIDLSRYFGDVKIDENNKLAYVGGGALWATVDEKAMQYGLATVGGVVNHTGVGGLTLGGGFGYLTGEHGLTVDNLVQATITLASGQTFTISTKSNEHPDLFWGIRGAWSNFGVISEFVFRLHSQRRDVYSGVLVFPVDRVEEVCRVANLWWDKGPSEKERLTINMAWNESMSEVSIHNEIVLQIIPFYNGSEAEGREVFRAFLELDPVQDLTTSVSYEKLNTTFNTQFPHGKPYITTGFQTRHALADPKSIRKVVQLFERFQEEDTKLARPIRLDVVVIHEYTPWAKVLSVPDSETPFPRSRVNNGILMATWSENEEVMNDRAKKMVEEVKKLLSTGEERKHAQDSDGKQNSTMSVERDFRQSPAARLEDLFGPENHKRLKGLKRKYDSENVFCRWLGIEPNRS</sequence>
<dbReference type="InterPro" id="IPR036318">
    <property type="entry name" value="FAD-bd_PCMH-like_sf"/>
</dbReference>
<dbReference type="InterPro" id="IPR012951">
    <property type="entry name" value="BBE"/>
</dbReference>
<dbReference type="InterPro" id="IPR016169">
    <property type="entry name" value="FAD-bd_PCMH_sub2"/>
</dbReference>
<evidence type="ECO:0000256" key="6">
    <source>
        <dbReference type="SAM" id="MobiDB-lite"/>
    </source>
</evidence>
<dbReference type="SUPFAM" id="SSF56176">
    <property type="entry name" value="FAD-binding/transporter-associated domain-like"/>
    <property type="match status" value="1"/>
</dbReference>
<keyword evidence="9" id="KW-1185">Reference proteome</keyword>
<dbReference type="Gene3D" id="3.30.465.10">
    <property type="match status" value="1"/>
</dbReference>
<evidence type="ECO:0000256" key="1">
    <source>
        <dbReference type="ARBA" id="ARBA00001974"/>
    </source>
</evidence>
<organism evidence="8 9">
    <name type="scientific">Marasmiellus scandens</name>
    <dbReference type="NCBI Taxonomy" id="2682957"/>
    <lineage>
        <taxon>Eukaryota</taxon>
        <taxon>Fungi</taxon>
        <taxon>Dikarya</taxon>
        <taxon>Basidiomycota</taxon>
        <taxon>Agaricomycotina</taxon>
        <taxon>Agaricomycetes</taxon>
        <taxon>Agaricomycetidae</taxon>
        <taxon>Agaricales</taxon>
        <taxon>Marasmiineae</taxon>
        <taxon>Omphalotaceae</taxon>
        <taxon>Marasmiellus</taxon>
    </lineage>
</organism>
<dbReference type="Pfam" id="PF01565">
    <property type="entry name" value="FAD_binding_4"/>
    <property type="match status" value="1"/>
</dbReference>
<name>A0ABR1J872_9AGAR</name>
<evidence type="ECO:0000259" key="7">
    <source>
        <dbReference type="PROSITE" id="PS51387"/>
    </source>
</evidence>
<feature type="domain" description="FAD-binding PCMH-type" evidence="7">
    <location>
        <begin position="79"/>
        <end position="256"/>
    </location>
</feature>
<protein>
    <recommendedName>
        <fullName evidence="7">FAD-binding PCMH-type domain-containing protein</fullName>
    </recommendedName>
</protein>
<evidence type="ECO:0000313" key="9">
    <source>
        <dbReference type="Proteomes" id="UP001498398"/>
    </source>
</evidence>
<dbReference type="InterPro" id="IPR016167">
    <property type="entry name" value="FAD-bd_PCMH_sub1"/>
</dbReference>
<dbReference type="PROSITE" id="PS51387">
    <property type="entry name" value="FAD_PCMH"/>
    <property type="match status" value="1"/>
</dbReference>
<comment type="cofactor">
    <cofactor evidence="1">
        <name>FAD</name>
        <dbReference type="ChEBI" id="CHEBI:57692"/>
    </cofactor>
</comment>
<evidence type="ECO:0000256" key="4">
    <source>
        <dbReference type="ARBA" id="ARBA00022827"/>
    </source>
</evidence>
<dbReference type="Proteomes" id="UP001498398">
    <property type="component" value="Unassembled WGS sequence"/>
</dbReference>
<dbReference type="PANTHER" id="PTHR42973:SF39">
    <property type="entry name" value="FAD-BINDING PCMH-TYPE DOMAIN-CONTAINING PROTEIN"/>
    <property type="match status" value="1"/>
</dbReference>